<dbReference type="RefSeq" id="WP_098434252.1">
    <property type="nucleotide sequence ID" value="NZ_JBNLXV010000003.1"/>
</dbReference>
<organism evidence="1 2">
    <name type="scientific">Bacillus cereus</name>
    <dbReference type="NCBI Taxonomy" id="1396"/>
    <lineage>
        <taxon>Bacteria</taxon>
        <taxon>Bacillati</taxon>
        <taxon>Bacillota</taxon>
        <taxon>Bacilli</taxon>
        <taxon>Bacillales</taxon>
        <taxon>Bacillaceae</taxon>
        <taxon>Bacillus</taxon>
        <taxon>Bacillus cereus group</taxon>
    </lineage>
</organism>
<comment type="caution">
    <text evidence="1">The sequence shown here is derived from an EMBL/GenBank/DDBJ whole genome shotgun (WGS) entry which is preliminary data.</text>
</comment>
<dbReference type="Proteomes" id="UP000220210">
    <property type="component" value="Unassembled WGS sequence"/>
</dbReference>
<dbReference type="AlphaFoldDB" id="A0A9X6ZFZ5"/>
<proteinExistence type="predicted"/>
<evidence type="ECO:0000313" key="2">
    <source>
        <dbReference type="Proteomes" id="UP000220210"/>
    </source>
</evidence>
<accession>A0A9X6ZFZ5</accession>
<sequence>MSEYNNKKVSVGKRFGRLVVLEDTGKRNNSKRKIFLCECDCGKKVEVDIAGLRTGDNQSCGCLWLEKVTKHSSSCTKLYKKWADMLQRCNNPNSTNYKYYGERGIKVCDEWYDFVVFKKWADENGYKEPLSIDRIDPNGNYEPENCRWVTRKQQDRNKRDSIFVWIHGEHLNLMDAAEKYDVSYGCLKYRYHKGIRGEKLISPSQRGKKLE</sequence>
<evidence type="ECO:0000313" key="1">
    <source>
        <dbReference type="EMBL" id="PFF49050.1"/>
    </source>
</evidence>
<gene>
    <name evidence="1" type="ORF">CN357_14440</name>
</gene>
<name>A0A9X6ZFZ5_BACCE</name>
<reference evidence="1 2" key="1">
    <citation type="submission" date="2017-09" db="EMBL/GenBank/DDBJ databases">
        <title>Large-scale bioinformatics analysis of Bacillus genomes uncovers conserved roles of natural products in bacterial physiology.</title>
        <authorList>
            <consortium name="Agbiome Team Llc"/>
            <person name="Bleich R.M."/>
            <person name="Kirk G.J."/>
            <person name="Santa Maria K.C."/>
            <person name="Allen S.E."/>
            <person name="Farag S."/>
            <person name="Shank E.A."/>
            <person name="Bowers A."/>
        </authorList>
    </citation>
    <scope>NUCLEOTIDE SEQUENCE [LARGE SCALE GENOMIC DNA]</scope>
    <source>
        <strain evidence="1 2">AFS020204</strain>
    </source>
</reference>
<dbReference type="EMBL" id="NTSO01000008">
    <property type="protein sequence ID" value="PFF49050.1"/>
    <property type="molecule type" value="Genomic_DNA"/>
</dbReference>
<protein>
    <submittedName>
        <fullName evidence="1">Uncharacterized protein</fullName>
    </submittedName>
</protein>